<name>A0A3E0EQI4_9FLAO</name>
<evidence type="ECO:0000259" key="2">
    <source>
        <dbReference type="Pfam" id="PF03781"/>
    </source>
</evidence>
<feature type="region of interest" description="Disordered" evidence="1">
    <location>
        <begin position="301"/>
        <end position="327"/>
    </location>
</feature>
<dbReference type="Proteomes" id="UP000257136">
    <property type="component" value="Unassembled WGS sequence"/>
</dbReference>
<dbReference type="InterPro" id="IPR051043">
    <property type="entry name" value="Sulfatase_Mod_Factor_Kinase"/>
</dbReference>
<gene>
    <name evidence="3" type="ORF">C8P67_103474</name>
</gene>
<evidence type="ECO:0000256" key="1">
    <source>
        <dbReference type="SAM" id="MobiDB-lite"/>
    </source>
</evidence>
<sequence>MSLHIMNKYIYSLIAAVGFTGFLSVYSQENKTLAAVTETSCQAMCKANTSKKALLLQSLNSVSKGNKTSSVSEMVWIAGGEFNMGTNDYPDAKPIHKVTVKGYWIDEHEVTNAQFAAFVKETNYVTIAERPLDPKDYPGVPLENLVPGSAVFVPPTGKVALDNIQQWWQYVPGASWKHPTGPKSSIIGLENSPVVQVSYLDAKAYADWAGKRLPTEAEWEFAARAGRPSTKYYWGTELKPNGKWPANIFQGSFPDNNTAEDGFAGAAPVKSFPKNPYGIYDLEGNVWEWCNDLYRDDYYKSSADNNPTGPSTSHDPEEPGVEKRVQRGGSYLCSDQYCIRYVAGSRGKGETTSACNHLGFRCVTDK</sequence>
<dbReference type="SUPFAM" id="SSF56436">
    <property type="entry name" value="C-type lectin-like"/>
    <property type="match status" value="1"/>
</dbReference>
<dbReference type="InterPro" id="IPR005532">
    <property type="entry name" value="SUMF_dom"/>
</dbReference>
<organism evidence="3 4">
    <name type="scientific">Flavobacterium aquicola</name>
    <dbReference type="NCBI Taxonomy" id="1682742"/>
    <lineage>
        <taxon>Bacteria</taxon>
        <taxon>Pseudomonadati</taxon>
        <taxon>Bacteroidota</taxon>
        <taxon>Flavobacteriia</taxon>
        <taxon>Flavobacteriales</taxon>
        <taxon>Flavobacteriaceae</taxon>
        <taxon>Flavobacterium</taxon>
    </lineage>
</organism>
<comment type="caution">
    <text evidence="3">The sequence shown here is derived from an EMBL/GenBank/DDBJ whole genome shotgun (WGS) entry which is preliminary data.</text>
</comment>
<feature type="domain" description="Sulfatase-modifying factor enzyme-like" evidence="2">
    <location>
        <begin position="71"/>
        <end position="363"/>
    </location>
</feature>
<proteinExistence type="predicted"/>
<reference evidence="3 4" key="1">
    <citation type="submission" date="2018-08" db="EMBL/GenBank/DDBJ databases">
        <title>Genomic Encyclopedia of Archaeal and Bacterial Type Strains, Phase II (KMG-II): from individual species to whole genera.</title>
        <authorList>
            <person name="Goeker M."/>
        </authorList>
    </citation>
    <scope>NUCLEOTIDE SEQUENCE [LARGE SCALE GENOMIC DNA]</scope>
    <source>
        <strain evidence="3 4">DSM 100880</strain>
    </source>
</reference>
<dbReference type="EMBL" id="QUNI01000003">
    <property type="protein sequence ID" value="REH00488.1"/>
    <property type="molecule type" value="Genomic_DNA"/>
</dbReference>
<dbReference type="InterPro" id="IPR016187">
    <property type="entry name" value="CTDL_fold"/>
</dbReference>
<dbReference type="InterPro" id="IPR042095">
    <property type="entry name" value="SUMF_sf"/>
</dbReference>
<dbReference type="PANTHER" id="PTHR23150:SF19">
    <property type="entry name" value="FORMYLGLYCINE-GENERATING ENZYME"/>
    <property type="match status" value="1"/>
</dbReference>
<dbReference type="Pfam" id="PF03781">
    <property type="entry name" value="FGE-sulfatase"/>
    <property type="match status" value="1"/>
</dbReference>
<protein>
    <submittedName>
        <fullName evidence="3">Formylglycine-generating enzyme required for sulfatase activity</fullName>
    </submittedName>
</protein>
<dbReference type="AlphaFoldDB" id="A0A3E0EQI4"/>
<keyword evidence="4" id="KW-1185">Reference proteome</keyword>
<dbReference type="Gene3D" id="3.90.1580.10">
    <property type="entry name" value="paralog of FGE (formylglycine-generating enzyme)"/>
    <property type="match status" value="1"/>
</dbReference>
<dbReference type="PANTHER" id="PTHR23150">
    <property type="entry name" value="SULFATASE MODIFYING FACTOR 1, 2"/>
    <property type="match status" value="1"/>
</dbReference>
<evidence type="ECO:0000313" key="4">
    <source>
        <dbReference type="Proteomes" id="UP000257136"/>
    </source>
</evidence>
<evidence type="ECO:0000313" key="3">
    <source>
        <dbReference type="EMBL" id="REH00488.1"/>
    </source>
</evidence>
<dbReference type="GO" id="GO:0120147">
    <property type="term" value="F:formylglycine-generating oxidase activity"/>
    <property type="evidence" value="ECO:0007669"/>
    <property type="project" value="TreeGrafter"/>
</dbReference>
<feature type="compositionally biased region" description="Polar residues" evidence="1">
    <location>
        <begin position="302"/>
        <end position="313"/>
    </location>
</feature>
<accession>A0A3E0EQI4</accession>
<feature type="compositionally biased region" description="Basic and acidic residues" evidence="1">
    <location>
        <begin position="314"/>
        <end position="325"/>
    </location>
</feature>